<keyword evidence="2" id="KW-1185">Reference proteome</keyword>
<reference evidence="1 2" key="1">
    <citation type="journal article" date="2020" name="Mol. Biol. Evol.">
        <title>Interspecific Gene Flow and the Evolution of Specialization in Black and White Rhinoceros.</title>
        <authorList>
            <person name="Moodley Y."/>
            <person name="Westbury M.V."/>
            <person name="Russo I.M."/>
            <person name="Gopalakrishnan S."/>
            <person name="Rakotoarivelo A."/>
            <person name="Olsen R.A."/>
            <person name="Prost S."/>
            <person name="Tunstall T."/>
            <person name="Ryder O.A."/>
            <person name="Dalen L."/>
            <person name="Bruford M.W."/>
        </authorList>
    </citation>
    <scope>NUCLEOTIDE SEQUENCE [LARGE SCALE GENOMIC DNA]</scope>
    <source>
        <strain evidence="1">SBR-YM</strain>
        <tissue evidence="1">Skin</tissue>
    </source>
</reference>
<gene>
    <name evidence="1" type="ORF">HPG69_002799</name>
</gene>
<comment type="caution">
    <text evidence="1">The sequence shown here is derived from an EMBL/GenBank/DDBJ whole genome shotgun (WGS) entry which is preliminary data.</text>
</comment>
<organism evidence="1 2">
    <name type="scientific">Diceros bicornis minor</name>
    <name type="common">South-central black rhinoceros</name>
    <dbReference type="NCBI Taxonomy" id="77932"/>
    <lineage>
        <taxon>Eukaryota</taxon>
        <taxon>Metazoa</taxon>
        <taxon>Chordata</taxon>
        <taxon>Craniata</taxon>
        <taxon>Vertebrata</taxon>
        <taxon>Euteleostomi</taxon>
        <taxon>Mammalia</taxon>
        <taxon>Eutheria</taxon>
        <taxon>Laurasiatheria</taxon>
        <taxon>Perissodactyla</taxon>
        <taxon>Rhinocerotidae</taxon>
        <taxon>Diceros</taxon>
    </lineage>
</organism>
<protein>
    <submittedName>
        <fullName evidence="1">Uncharacterized protein</fullName>
    </submittedName>
</protein>
<proteinExistence type="predicted"/>
<dbReference type="EMBL" id="JACDTQ010002466">
    <property type="protein sequence ID" value="KAF5918158.1"/>
    <property type="molecule type" value="Genomic_DNA"/>
</dbReference>
<sequence length="113" mass="12353">MSIFYCGFSGQQNWEDCFAGGPGSGRNGADFSEIARRGIGNIITVLLGMFRVHRRGVINMVPFLHALTCGLPGYVSSHFCRQIGGEHLVWNIILTTGLFSGEDFPFPGVLAWT</sequence>
<accession>A0A7J7ER35</accession>
<dbReference type="AlphaFoldDB" id="A0A7J7ER35"/>
<dbReference type="Proteomes" id="UP000551758">
    <property type="component" value="Unassembled WGS sequence"/>
</dbReference>
<evidence type="ECO:0000313" key="2">
    <source>
        <dbReference type="Proteomes" id="UP000551758"/>
    </source>
</evidence>
<evidence type="ECO:0000313" key="1">
    <source>
        <dbReference type="EMBL" id="KAF5918158.1"/>
    </source>
</evidence>
<name>A0A7J7ER35_DICBM</name>